<keyword evidence="3" id="KW-1185">Reference proteome</keyword>
<reference evidence="3" key="1">
    <citation type="journal article" date="2019" name="Int. J. Syst. Evol. Microbiol.">
        <title>The Global Catalogue of Microorganisms (GCM) 10K type strain sequencing project: providing services to taxonomists for standard genome sequencing and annotation.</title>
        <authorList>
            <consortium name="The Broad Institute Genomics Platform"/>
            <consortium name="The Broad Institute Genome Sequencing Center for Infectious Disease"/>
            <person name="Wu L."/>
            <person name="Ma J."/>
        </authorList>
    </citation>
    <scope>NUCLEOTIDE SEQUENCE [LARGE SCALE GENOMIC DNA]</scope>
    <source>
        <strain evidence="3">JCM 17695</strain>
    </source>
</reference>
<organism evidence="2 3">
    <name type="scientific">Actinokineospora soli</name>
    <dbReference type="NCBI Taxonomy" id="1048753"/>
    <lineage>
        <taxon>Bacteria</taxon>
        <taxon>Bacillati</taxon>
        <taxon>Actinomycetota</taxon>
        <taxon>Actinomycetes</taxon>
        <taxon>Pseudonocardiales</taxon>
        <taxon>Pseudonocardiaceae</taxon>
        <taxon>Actinokineospora</taxon>
    </lineage>
</organism>
<feature type="compositionally biased region" description="Low complexity" evidence="1">
    <location>
        <begin position="168"/>
        <end position="185"/>
    </location>
</feature>
<gene>
    <name evidence="2" type="ORF">ACFQV2_38435</name>
</gene>
<protein>
    <submittedName>
        <fullName evidence="2">Uncharacterized protein</fullName>
    </submittedName>
</protein>
<feature type="compositionally biased region" description="Basic residues" evidence="1">
    <location>
        <begin position="186"/>
        <end position="197"/>
    </location>
</feature>
<comment type="caution">
    <text evidence="2">The sequence shown here is derived from an EMBL/GenBank/DDBJ whole genome shotgun (WGS) entry which is preliminary data.</text>
</comment>
<dbReference type="Proteomes" id="UP001596512">
    <property type="component" value="Unassembled WGS sequence"/>
</dbReference>
<name>A0ABW2TWV1_9PSEU</name>
<evidence type="ECO:0000313" key="3">
    <source>
        <dbReference type="Proteomes" id="UP001596512"/>
    </source>
</evidence>
<proteinExistence type="predicted"/>
<accession>A0ABW2TWV1</accession>
<sequence length="212" mass="20156">MPRIKAAIDDVPLIGSVLNTIISGVQNALTSGCGIVVDAVNAVAAPVQDGGEAVGGAIEEGVARVLPGGTAPGGGTPGGGTPGGGTPGGGTPGGGTPGGGTGGGGGAPTLPGVTNPIVGGGSGLGGLPLYDGLGRVPRDYYGDIPAFAPGLFSPSPALRYGGAVPGYTPSSASSASPAATASRPRATPRRSARRAATRSRCRCCWPCWSCPA</sequence>
<dbReference type="PROSITE" id="PS51257">
    <property type="entry name" value="PROKAR_LIPOPROTEIN"/>
    <property type="match status" value="1"/>
</dbReference>
<feature type="region of interest" description="Disordered" evidence="1">
    <location>
        <begin position="167"/>
        <end position="197"/>
    </location>
</feature>
<evidence type="ECO:0000256" key="1">
    <source>
        <dbReference type="SAM" id="MobiDB-lite"/>
    </source>
</evidence>
<feature type="compositionally biased region" description="Gly residues" evidence="1">
    <location>
        <begin position="70"/>
        <end position="107"/>
    </location>
</feature>
<feature type="region of interest" description="Disordered" evidence="1">
    <location>
        <begin position="66"/>
        <end position="114"/>
    </location>
</feature>
<dbReference type="EMBL" id="JBHTEY010000004">
    <property type="protein sequence ID" value="MFC7618375.1"/>
    <property type="molecule type" value="Genomic_DNA"/>
</dbReference>
<evidence type="ECO:0000313" key="2">
    <source>
        <dbReference type="EMBL" id="MFC7618375.1"/>
    </source>
</evidence>